<evidence type="ECO:0000256" key="2">
    <source>
        <dbReference type="ARBA" id="ARBA00022448"/>
    </source>
</evidence>
<evidence type="ECO:0000256" key="5">
    <source>
        <dbReference type="ARBA" id="ARBA00022692"/>
    </source>
</evidence>
<dbReference type="InterPro" id="IPR003369">
    <property type="entry name" value="TatA/B/E"/>
</dbReference>
<comment type="function">
    <text evidence="10">Part of the twin-arginine translocation (Tat) system that transports large folded proteins containing a characteristic twin-arginine motif in their signal peptide across membranes. TatA could form the protein-conducting channel of the Tat system.</text>
</comment>
<keyword evidence="7 10" id="KW-1133">Transmembrane helix</keyword>
<accession>A0A840MQM1</accession>
<comment type="subcellular location">
    <subcellularLocation>
        <location evidence="1 10">Cell membrane</location>
        <topology evidence="1 10">Single-pass membrane protein</topology>
    </subcellularLocation>
</comment>
<dbReference type="GO" id="GO:0043953">
    <property type="term" value="P:protein transport by the Tat complex"/>
    <property type="evidence" value="ECO:0007669"/>
    <property type="project" value="UniProtKB-UniRule"/>
</dbReference>
<dbReference type="Gene3D" id="1.20.5.3310">
    <property type="match status" value="1"/>
</dbReference>
<dbReference type="PANTHER" id="PTHR42982:SF1">
    <property type="entry name" value="SEC-INDEPENDENT PROTEIN TRANSLOCASE PROTEIN TATA"/>
    <property type="match status" value="1"/>
</dbReference>
<comment type="similarity">
    <text evidence="10">Belongs to the TatA/E family.</text>
</comment>
<dbReference type="InterPro" id="IPR006312">
    <property type="entry name" value="TatA/E"/>
</dbReference>
<dbReference type="GO" id="GO:0008320">
    <property type="term" value="F:protein transmembrane transporter activity"/>
    <property type="evidence" value="ECO:0007669"/>
    <property type="project" value="UniProtKB-UniRule"/>
</dbReference>
<feature type="region of interest" description="Disordered" evidence="11">
    <location>
        <begin position="43"/>
        <end position="68"/>
    </location>
</feature>
<comment type="subunit">
    <text evidence="10">The Tat system comprises two distinct complexes: a TatABC complex, containing multiple copies of TatA, TatB and TatC subunits, and a separate TatA complex, containing only TatA subunits. Substrates initially bind to the TatABC complex, which probably triggers association of the separate TatA complex to form the active translocon.</text>
</comment>
<evidence type="ECO:0000256" key="8">
    <source>
        <dbReference type="ARBA" id="ARBA00023010"/>
    </source>
</evidence>
<dbReference type="NCBIfam" id="NF002813">
    <property type="entry name" value="PRK02958.1"/>
    <property type="match status" value="1"/>
</dbReference>
<dbReference type="Pfam" id="PF02416">
    <property type="entry name" value="TatA_B_E"/>
    <property type="match status" value="1"/>
</dbReference>
<dbReference type="HAMAP" id="MF_00236">
    <property type="entry name" value="TatA_E"/>
    <property type="match status" value="1"/>
</dbReference>
<organism evidence="12 13">
    <name type="scientific">Chitinivorax tropicus</name>
    <dbReference type="NCBI Taxonomy" id="714531"/>
    <lineage>
        <taxon>Bacteria</taxon>
        <taxon>Pseudomonadati</taxon>
        <taxon>Pseudomonadota</taxon>
        <taxon>Betaproteobacteria</taxon>
        <taxon>Chitinivorax</taxon>
    </lineage>
</organism>
<evidence type="ECO:0000256" key="1">
    <source>
        <dbReference type="ARBA" id="ARBA00004162"/>
    </source>
</evidence>
<evidence type="ECO:0000256" key="3">
    <source>
        <dbReference type="ARBA" id="ARBA00022475"/>
    </source>
</evidence>
<feature type="compositionally biased region" description="Basic and acidic residues" evidence="11">
    <location>
        <begin position="48"/>
        <end position="68"/>
    </location>
</feature>
<keyword evidence="13" id="KW-1185">Reference proteome</keyword>
<name>A0A840MQM1_9PROT</name>
<dbReference type="RefSeq" id="WP_184039280.1">
    <property type="nucleotide sequence ID" value="NZ_JACHHY010000013.1"/>
</dbReference>
<keyword evidence="8 10" id="KW-0811">Translocation</keyword>
<evidence type="ECO:0000256" key="9">
    <source>
        <dbReference type="ARBA" id="ARBA00023136"/>
    </source>
</evidence>
<protein>
    <recommendedName>
        <fullName evidence="10">Sec-independent protein translocase protein TatA</fullName>
    </recommendedName>
</protein>
<gene>
    <name evidence="10" type="primary">tatA</name>
    <name evidence="12" type="ORF">HNQ59_002370</name>
</gene>
<evidence type="ECO:0000313" key="13">
    <source>
        <dbReference type="Proteomes" id="UP000575898"/>
    </source>
</evidence>
<dbReference type="NCBIfam" id="TIGR01411">
    <property type="entry name" value="tatAE"/>
    <property type="match status" value="1"/>
</dbReference>
<comment type="caution">
    <text evidence="12">The sequence shown here is derived from an EMBL/GenBank/DDBJ whole genome shotgun (WGS) entry which is preliminary data.</text>
</comment>
<keyword evidence="4" id="KW-0997">Cell inner membrane</keyword>
<keyword evidence="6 10" id="KW-0653">Protein transport</keyword>
<dbReference type="EMBL" id="JACHHY010000013">
    <property type="protein sequence ID" value="MBB5019072.1"/>
    <property type="molecule type" value="Genomic_DNA"/>
</dbReference>
<feature type="transmembrane region" description="Helical" evidence="10">
    <location>
        <begin position="6"/>
        <end position="22"/>
    </location>
</feature>
<keyword evidence="9 10" id="KW-0472">Membrane</keyword>
<evidence type="ECO:0000256" key="6">
    <source>
        <dbReference type="ARBA" id="ARBA00022927"/>
    </source>
</evidence>
<keyword evidence="3 10" id="KW-1003">Cell membrane</keyword>
<reference evidence="12 13" key="1">
    <citation type="submission" date="2020-08" db="EMBL/GenBank/DDBJ databases">
        <title>Genomic Encyclopedia of Type Strains, Phase IV (KMG-IV): sequencing the most valuable type-strain genomes for metagenomic binning, comparative biology and taxonomic classification.</title>
        <authorList>
            <person name="Goeker M."/>
        </authorList>
    </citation>
    <scope>NUCLEOTIDE SEQUENCE [LARGE SCALE GENOMIC DNA]</scope>
    <source>
        <strain evidence="12 13">DSM 27165</strain>
    </source>
</reference>
<evidence type="ECO:0000256" key="7">
    <source>
        <dbReference type="ARBA" id="ARBA00022989"/>
    </source>
</evidence>
<dbReference type="GO" id="GO:0033281">
    <property type="term" value="C:TAT protein transport complex"/>
    <property type="evidence" value="ECO:0007669"/>
    <property type="project" value="UniProtKB-UniRule"/>
</dbReference>
<evidence type="ECO:0000256" key="4">
    <source>
        <dbReference type="ARBA" id="ARBA00022519"/>
    </source>
</evidence>
<dbReference type="Proteomes" id="UP000575898">
    <property type="component" value="Unassembled WGS sequence"/>
</dbReference>
<dbReference type="PANTHER" id="PTHR42982">
    <property type="entry name" value="SEC-INDEPENDENT PROTEIN TRANSLOCASE PROTEIN TATA"/>
    <property type="match status" value="1"/>
</dbReference>
<sequence length="68" mass="7365">MGSFSIWHWLIVLLVVVMVFGTKKLRNAGGDLGAAVKNFKDGMSGAKNEADDAKKEAGRIIDADSEKR</sequence>
<evidence type="ECO:0000256" key="11">
    <source>
        <dbReference type="SAM" id="MobiDB-lite"/>
    </source>
</evidence>
<dbReference type="AlphaFoldDB" id="A0A840MQM1"/>
<keyword evidence="5 10" id="KW-0812">Transmembrane</keyword>
<evidence type="ECO:0000256" key="10">
    <source>
        <dbReference type="HAMAP-Rule" id="MF_00236"/>
    </source>
</evidence>
<keyword evidence="2 10" id="KW-0813">Transport</keyword>
<evidence type="ECO:0000313" key="12">
    <source>
        <dbReference type="EMBL" id="MBB5019072.1"/>
    </source>
</evidence>
<proteinExistence type="inferred from homology"/>